<dbReference type="SUPFAM" id="SSF48350">
    <property type="entry name" value="GTPase activation domain, GAP"/>
    <property type="match status" value="1"/>
</dbReference>
<reference evidence="2" key="2">
    <citation type="submission" date="2025-09" db="UniProtKB">
        <authorList>
            <consortium name="Ensembl"/>
        </authorList>
    </citation>
    <scope>IDENTIFICATION</scope>
</reference>
<dbReference type="PROSITE" id="PS50238">
    <property type="entry name" value="RHOGAP"/>
    <property type="match status" value="1"/>
</dbReference>
<dbReference type="AlphaFoldDB" id="A0A8C2T4U7"/>
<dbReference type="PANTHER" id="PTHR12783">
    <property type="entry name" value="RALA BINDING PROTEIN 1 RALBP1"/>
    <property type="match status" value="1"/>
</dbReference>
<organism evidence="2 3">
    <name type="scientific">Coturnix japonica</name>
    <name type="common">Japanese quail</name>
    <name type="synonym">Coturnix coturnix japonica</name>
    <dbReference type="NCBI Taxonomy" id="93934"/>
    <lineage>
        <taxon>Eukaryota</taxon>
        <taxon>Metazoa</taxon>
        <taxon>Chordata</taxon>
        <taxon>Craniata</taxon>
        <taxon>Vertebrata</taxon>
        <taxon>Euteleostomi</taxon>
        <taxon>Archelosauria</taxon>
        <taxon>Archosauria</taxon>
        <taxon>Dinosauria</taxon>
        <taxon>Saurischia</taxon>
        <taxon>Theropoda</taxon>
        <taxon>Coelurosauria</taxon>
        <taxon>Aves</taxon>
        <taxon>Neognathae</taxon>
        <taxon>Galloanserae</taxon>
        <taxon>Galliformes</taxon>
        <taxon>Phasianidae</taxon>
        <taxon>Perdicinae</taxon>
        <taxon>Coturnix</taxon>
    </lineage>
</organism>
<name>A0A8C2T4U7_COTJA</name>
<dbReference type="GeneTree" id="ENSGT00940000154639"/>
<dbReference type="GO" id="GO:0006897">
    <property type="term" value="P:endocytosis"/>
    <property type="evidence" value="ECO:0007669"/>
    <property type="project" value="TreeGrafter"/>
</dbReference>
<dbReference type="InterPro" id="IPR000198">
    <property type="entry name" value="RhoGAP_dom"/>
</dbReference>
<evidence type="ECO:0000313" key="3">
    <source>
        <dbReference type="Proteomes" id="UP000694412"/>
    </source>
</evidence>
<feature type="domain" description="Rho-GAP" evidence="1">
    <location>
        <begin position="1"/>
        <end position="133"/>
    </location>
</feature>
<keyword evidence="3" id="KW-1185">Reference proteome</keyword>
<proteinExistence type="predicted"/>
<dbReference type="SMART" id="SM00324">
    <property type="entry name" value="RhoGAP"/>
    <property type="match status" value="1"/>
</dbReference>
<dbReference type="GO" id="GO:0005096">
    <property type="term" value="F:GTPase activator activity"/>
    <property type="evidence" value="ECO:0007669"/>
    <property type="project" value="InterPro"/>
</dbReference>
<evidence type="ECO:0000313" key="2">
    <source>
        <dbReference type="Ensembl" id="ENSCJPP00005007257.1"/>
    </source>
</evidence>
<dbReference type="Pfam" id="PF00620">
    <property type="entry name" value="RhoGAP"/>
    <property type="match status" value="1"/>
</dbReference>
<dbReference type="GO" id="GO:0016020">
    <property type="term" value="C:membrane"/>
    <property type="evidence" value="ECO:0007669"/>
    <property type="project" value="TreeGrafter"/>
</dbReference>
<evidence type="ECO:0000259" key="1">
    <source>
        <dbReference type="PROSITE" id="PS50238"/>
    </source>
</evidence>
<reference evidence="2" key="1">
    <citation type="submission" date="2025-08" db="UniProtKB">
        <authorList>
            <consortium name="Ensembl"/>
        </authorList>
    </citation>
    <scope>IDENTIFICATION</scope>
</reference>
<dbReference type="GO" id="GO:0007264">
    <property type="term" value="P:small GTPase-mediated signal transduction"/>
    <property type="evidence" value="ECO:0007669"/>
    <property type="project" value="InterPro"/>
</dbReference>
<dbReference type="PANTHER" id="PTHR12783:SF5">
    <property type="entry name" value="RALA-BINDING PROTEIN 1"/>
    <property type="match status" value="1"/>
</dbReference>
<dbReference type="Proteomes" id="UP000694412">
    <property type="component" value="Unassembled WGS sequence"/>
</dbReference>
<dbReference type="Gene3D" id="1.10.555.10">
    <property type="entry name" value="Rho GTPase activation protein"/>
    <property type="match status" value="1"/>
</dbReference>
<accession>A0A8C2T4U7</accession>
<protein>
    <recommendedName>
        <fullName evidence="1">Rho-GAP domain-containing protein</fullName>
    </recommendedName>
</protein>
<dbReference type="InterPro" id="IPR008936">
    <property type="entry name" value="Rho_GTPase_activation_prot"/>
</dbReference>
<dbReference type="GO" id="GO:0031267">
    <property type="term" value="F:small GTPase binding"/>
    <property type="evidence" value="ECO:0007669"/>
    <property type="project" value="InterPro"/>
</dbReference>
<sequence>MLCEISPAENLKTKLCGLGFTEEGSRIKSKVDELKAAYDREESPNLEEYEPNTVASLLKQYLRELPENLLTKELMPRFEDACGKSTEAEKVQECQRLLKELPECNHLLISWLIVHMDHCQHKKGFFIGVLLHV</sequence>
<dbReference type="Ensembl" id="ENSCJPT00005011253.1">
    <property type="protein sequence ID" value="ENSCJPP00005007257.1"/>
    <property type="gene ID" value="ENSCJPG00005006690.1"/>
</dbReference>
<dbReference type="InterPro" id="IPR039767">
    <property type="entry name" value="RALBP1"/>
</dbReference>